<dbReference type="InterPro" id="IPR004839">
    <property type="entry name" value="Aminotransferase_I/II_large"/>
</dbReference>
<gene>
    <name evidence="2" type="ORF">PVAG01_02828</name>
</gene>
<feature type="domain" description="Aminotransferase class I/classII large" evidence="1">
    <location>
        <begin position="48"/>
        <end position="444"/>
    </location>
</feature>
<dbReference type="InterPro" id="IPR015422">
    <property type="entry name" value="PyrdxlP-dep_Trfase_small"/>
</dbReference>
<evidence type="ECO:0000259" key="1">
    <source>
        <dbReference type="Pfam" id="PF00155"/>
    </source>
</evidence>
<keyword evidence="3" id="KW-1185">Reference proteome</keyword>
<sequence length="487" mass="52734">MRMSASLAQKNINLLRGWPNSSLLPVAQLLDGAQTAFTTPSIYTPGLAYGPDPGYQPLREEIARWLASSYPSPLQAAADPETICISGGASQNLACALQVFSDPAFTRKIFVVAPCYFLACRIFEDAGFAGRLCAIPEGEEGVDLDSLRKGLEEVDEEDEKTPFKPARPWAKLYKSIIYCVPTFSNPSGKTMSMSCRQSLVKLARRHNSLIISDDVYDFLSWSTSTSTSTSTTSPSSPGVPSTLPRLIDIDRSLDPIPGPEDFGHAMSNGSFSKIAGPGMRTGWADASRKLIYGLSQCGSSRSGGAPSQMSATIMCSFLASGALAKHIDEVLRPAYQRRWRIMVEAIEKYLLPLGIQMLNCSSSSPTTGTSERTSSQGQDGAGIYGGYFIWLDLPTGVDAETLVKYALQKENLVVPAGPMFAVEGDQSLLFRNSIRLCFSWEAETDLAEGVKRLSRALRDVQSGKQLPPTDAHGLTGTELKQSMGEFQ</sequence>
<evidence type="ECO:0000313" key="3">
    <source>
        <dbReference type="Proteomes" id="UP001629113"/>
    </source>
</evidence>
<dbReference type="Gene3D" id="3.40.640.10">
    <property type="entry name" value="Type I PLP-dependent aspartate aminotransferase-like (Major domain)"/>
    <property type="match status" value="1"/>
</dbReference>
<dbReference type="PANTHER" id="PTHR42858:SF1">
    <property type="entry name" value="LD15494P"/>
    <property type="match status" value="1"/>
</dbReference>
<dbReference type="InterPro" id="IPR015421">
    <property type="entry name" value="PyrdxlP-dep_Trfase_major"/>
</dbReference>
<keyword evidence="2" id="KW-0808">Transferase</keyword>
<dbReference type="Proteomes" id="UP001629113">
    <property type="component" value="Unassembled WGS sequence"/>
</dbReference>
<dbReference type="Gene3D" id="3.90.1150.10">
    <property type="entry name" value="Aspartate Aminotransferase, domain 1"/>
    <property type="match status" value="1"/>
</dbReference>
<evidence type="ECO:0000313" key="2">
    <source>
        <dbReference type="EMBL" id="KAL3426037.1"/>
    </source>
</evidence>
<dbReference type="EMBL" id="JBFCZG010000002">
    <property type="protein sequence ID" value="KAL3426037.1"/>
    <property type="molecule type" value="Genomic_DNA"/>
</dbReference>
<name>A0ABR4PS99_9HELO</name>
<organism evidence="2 3">
    <name type="scientific">Phlyctema vagabunda</name>
    <dbReference type="NCBI Taxonomy" id="108571"/>
    <lineage>
        <taxon>Eukaryota</taxon>
        <taxon>Fungi</taxon>
        <taxon>Dikarya</taxon>
        <taxon>Ascomycota</taxon>
        <taxon>Pezizomycotina</taxon>
        <taxon>Leotiomycetes</taxon>
        <taxon>Helotiales</taxon>
        <taxon>Dermateaceae</taxon>
        <taxon>Phlyctema</taxon>
    </lineage>
</organism>
<dbReference type="Pfam" id="PF00155">
    <property type="entry name" value="Aminotran_1_2"/>
    <property type="match status" value="1"/>
</dbReference>
<dbReference type="SUPFAM" id="SSF53383">
    <property type="entry name" value="PLP-dependent transferases"/>
    <property type="match status" value="1"/>
</dbReference>
<reference evidence="2 3" key="1">
    <citation type="submission" date="2024-06" db="EMBL/GenBank/DDBJ databases">
        <title>Complete genome of Phlyctema vagabunda strain 19-DSS-EL-015.</title>
        <authorList>
            <person name="Fiorenzani C."/>
        </authorList>
    </citation>
    <scope>NUCLEOTIDE SEQUENCE [LARGE SCALE GENOMIC DNA]</scope>
    <source>
        <strain evidence="2 3">19-DSS-EL-015</strain>
    </source>
</reference>
<dbReference type="PANTHER" id="PTHR42858">
    <property type="entry name" value="AMINOTRANSFERASE"/>
    <property type="match status" value="1"/>
</dbReference>
<proteinExistence type="predicted"/>
<accession>A0ABR4PS99</accession>
<comment type="caution">
    <text evidence="2">The sequence shown here is derived from an EMBL/GenBank/DDBJ whole genome shotgun (WGS) entry which is preliminary data.</text>
</comment>
<dbReference type="CDD" id="cd00609">
    <property type="entry name" value="AAT_like"/>
    <property type="match status" value="1"/>
</dbReference>
<dbReference type="GO" id="GO:0008483">
    <property type="term" value="F:transaminase activity"/>
    <property type="evidence" value="ECO:0007669"/>
    <property type="project" value="UniProtKB-KW"/>
</dbReference>
<dbReference type="InterPro" id="IPR015424">
    <property type="entry name" value="PyrdxlP-dep_Trfase"/>
</dbReference>
<protein>
    <submittedName>
        <fullName evidence="2">Aminotransferase</fullName>
    </submittedName>
</protein>
<keyword evidence="2" id="KW-0032">Aminotransferase</keyword>